<dbReference type="EMBL" id="QVOV01000008">
    <property type="protein sequence ID" value="MCT8389543.1"/>
    <property type="molecule type" value="Genomic_DNA"/>
</dbReference>
<name>A0ABT2NVZ8_9LACO</name>
<proteinExistence type="predicted"/>
<gene>
    <name evidence="1" type="ORF">D0501_05585</name>
</gene>
<sequence length="98" mass="11369">MGFLKNMQLSASDNVFKKEVLPNLKEKDGFKHVIMITSFSKWINQNFGVESKYTNQLDNILTEMQKMGYEIENAEHTTLKNQGLFGDMEGFHTLITYK</sequence>
<accession>A0ABT2NVZ8</accession>
<organism evidence="1 2">
    <name type="scientific">Leuconostoc holzapfelii</name>
    <dbReference type="NCBI Taxonomy" id="434464"/>
    <lineage>
        <taxon>Bacteria</taxon>
        <taxon>Bacillati</taxon>
        <taxon>Bacillota</taxon>
        <taxon>Bacilli</taxon>
        <taxon>Lactobacillales</taxon>
        <taxon>Lactobacillaceae</taxon>
        <taxon>Leuconostoc</taxon>
    </lineage>
</organism>
<protein>
    <submittedName>
        <fullName evidence="1">Uncharacterized protein</fullName>
    </submittedName>
</protein>
<reference evidence="1 2" key="1">
    <citation type="submission" date="2018-08" db="EMBL/GenBank/DDBJ databases">
        <title>Draft genome sequences of Leuconostoc spp. and Weissella spp. with biocontrol potential.</title>
        <authorList>
            <person name="Lo R."/>
            <person name="Ho V.T.T."/>
            <person name="Turner M.S."/>
        </authorList>
    </citation>
    <scope>NUCLEOTIDE SEQUENCE [LARGE SCALE GENOMIC DNA]</scope>
    <source>
        <strain evidence="1 2">733</strain>
    </source>
</reference>
<dbReference type="Proteomes" id="UP001525857">
    <property type="component" value="Unassembled WGS sequence"/>
</dbReference>
<evidence type="ECO:0000313" key="1">
    <source>
        <dbReference type="EMBL" id="MCT8389543.1"/>
    </source>
</evidence>
<keyword evidence="2" id="KW-1185">Reference proteome</keyword>
<evidence type="ECO:0000313" key="2">
    <source>
        <dbReference type="Proteomes" id="UP001525857"/>
    </source>
</evidence>
<dbReference type="RefSeq" id="WP_261657065.1">
    <property type="nucleotide sequence ID" value="NZ_QVOV01000008.1"/>
</dbReference>
<comment type="caution">
    <text evidence="1">The sequence shown here is derived from an EMBL/GenBank/DDBJ whole genome shotgun (WGS) entry which is preliminary data.</text>
</comment>